<dbReference type="InterPro" id="IPR006195">
    <property type="entry name" value="aa-tRNA-synth_II"/>
</dbReference>
<dbReference type="SUPFAM" id="SSF55681">
    <property type="entry name" value="Class II aaRS and biotin synthetases"/>
    <property type="match status" value="1"/>
</dbReference>
<dbReference type="PROSITE" id="PS50862">
    <property type="entry name" value="AA_TRNA_LIGASE_II"/>
    <property type="match status" value="1"/>
</dbReference>
<feature type="region of interest" description="Disordered" evidence="1">
    <location>
        <begin position="309"/>
        <end position="430"/>
    </location>
</feature>
<dbReference type="Gene3D" id="3.30.930.10">
    <property type="entry name" value="Bira Bifunctional Protein, Domain 2"/>
    <property type="match status" value="1"/>
</dbReference>
<evidence type="ECO:0000313" key="4">
    <source>
        <dbReference type="Proteomes" id="UP001174909"/>
    </source>
</evidence>
<feature type="compositionally biased region" description="Basic and acidic residues" evidence="1">
    <location>
        <begin position="113"/>
        <end position="137"/>
    </location>
</feature>
<feature type="domain" description="Aminoacyl-transfer RNA synthetases class-II family profile" evidence="2">
    <location>
        <begin position="123"/>
        <end position="323"/>
    </location>
</feature>
<evidence type="ECO:0000256" key="1">
    <source>
        <dbReference type="SAM" id="MobiDB-lite"/>
    </source>
</evidence>
<evidence type="ECO:0000313" key="3">
    <source>
        <dbReference type="EMBL" id="CAI8028580.1"/>
    </source>
</evidence>
<sequence length="533" mass="59939">MPPRASSSRAARSTADSPAPGTTAPSASSSRTTSSATGGRPSYGDAATWSASTPPSSCTPRSGAPAATSKTSPTPSSTAAAAASASAPTTLRATPVPTAARPAPSPSPAVQPHVRDPRRPRPVRREQGPPPARDRPGHLRKLRQRPQHHPPQAPVRHRPDRQDLPQRDHHRQLHLPHPRVRDHGDRVLRQARRRRGVARKWIDDCMAWYTGLGVDPDRLRLRPHESDELAHYAKATYDIEYLYPWGWGEIQGIANRTDFDLKAHSDASGESLTYFDEQAKERYTPYVIEPSAGVDRAVMTFLADAYTEEETRQRQGQNRNARPPQAPSRPRARQGGRPPAQPQRAPRPDGPPRPRPHPRVRRRRRPHPVRRRPEHRTPLPSPGRDRHTPLRHCRLRHPRRPGRHHPRPRHHATSPRPHRQPRRRASQSTATMKWEQIQQAIQTRDINVSRHALREAIAEVISVDEVRQALLSSMIIEDYPEHRRGPCCLVYGQTDAGRDLHVVITSTLSPVLVITVYEPRAPFWTTPVTRGNQ</sequence>
<dbReference type="GO" id="GO:0006426">
    <property type="term" value="P:glycyl-tRNA aminoacylation"/>
    <property type="evidence" value="ECO:0007669"/>
    <property type="project" value="TreeGrafter"/>
</dbReference>
<dbReference type="PANTHER" id="PTHR10745">
    <property type="entry name" value="GLYCYL-TRNA SYNTHETASE/DNA POLYMERASE SUBUNIT GAMMA-2"/>
    <property type="match status" value="1"/>
</dbReference>
<protein>
    <submittedName>
        <fullName evidence="3">Glycine--tRNA ligase</fullName>
    </submittedName>
</protein>
<feature type="compositionally biased region" description="Low complexity" evidence="1">
    <location>
        <begin position="333"/>
        <end position="344"/>
    </location>
</feature>
<feature type="compositionally biased region" description="Low complexity" evidence="1">
    <location>
        <begin position="1"/>
        <end position="102"/>
    </location>
</feature>
<feature type="compositionally biased region" description="Basic residues" evidence="1">
    <location>
        <begin position="138"/>
        <end position="148"/>
    </location>
</feature>
<dbReference type="PANTHER" id="PTHR10745:SF8">
    <property type="entry name" value="DNA POLYMERASE SUBUNIT GAMMA-2, MITOCHONDRIAL"/>
    <property type="match status" value="1"/>
</dbReference>
<dbReference type="GO" id="GO:0005737">
    <property type="term" value="C:cytoplasm"/>
    <property type="evidence" value="ECO:0007669"/>
    <property type="project" value="TreeGrafter"/>
</dbReference>
<gene>
    <name evidence="3" type="ORF">GBAR_LOCUS16286</name>
</gene>
<keyword evidence="3" id="KW-0436">Ligase</keyword>
<dbReference type="InterPro" id="IPR027031">
    <property type="entry name" value="Gly-tRNA_synthase/POLG2"/>
</dbReference>
<dbReference type="Pfam" id="PF14076">
    <property type="entry name" value="DUF4258"/>
    <property type="match status" value="1"/>
</dbReference>
<dbReference type="InterPro" id="IPR025354">
    <property type="entry name" value="DUF4258"/>
</dbReference>
<dbReference type="AlphaFoldDB" id="A0AA35SEE9"/>
<evidence type="ECO:0000259" key="2">
    <source>
        <dbReference type="PROSITE" id="PS50862"/>
    </source>
</evidence>
<feature type="region of interest" description="Disordered" evidence="1">
    <location>
        <begin position="1"/>
        <end position="164"/>
    </location>
</feature>
<feature type="compositionally biased region" description="Basic residues" evidence="1">
    <location>
        <begin position="354"/>
        <end position="374"/>
    </location>
</feature>
<dbReference type="Proteomes" id="UP001174909">
    <property type="component" value="Unassembled WGS sequence"/>
</dbReference>
<dbReference type="GO" id="GO:0004820">
    <property type="term" value="F:glycine-tRNA ligase activity"/>
    <property type="evidence" value="ECO:0007669"/>
    <property type="project" value="TreeGrafter"/>
</dbReference>
<name>A0AA35SEE9_GEOBA</name>
<reference evidence="3" key="1">
    <citation type="submission" date="2023-03" db="EMBL/GenBank/DDBJ databases">
        <authorList>
            <person name="Steffen K."/>
            <person name="Cardenas P."/>
        </authorList>
    </citation>
    <scope>NUCLEOTIDE SEQUENCE</scope>
</reference>
<proteinExistence type="predicted"/>
<comment type="caution">
    <text evidence="3">The sequence shown here is derived from an EMBL/GenBank/DDBJ whole genome shotgun (WGS) entry which is preliminary data.</text>
</comment>
<keyword evidence="4" id="KW-1185">Reference proteome</keyword>
<dbReference type="EMBL" id="CASHTH010002348">
    <property type="protein sequence ID" value="CAI8028580.1"/>
    <property type="molecule type" value="Genomic_DNA"/>
</dbReference>
<feature type="compositionally biased region" description="Basic residues" evidence="1">
    <location>
        <begin position="389"/>
        <end position="425"/>
    </location>
</feature>
<accession>A0AA35SEE9</accession>
<organism evidence="3 4">
    <name type="scientific">Geodia barretti</name>
    <name type="common">Barrett's horny sponge</name>
    <dbReference type="NCBI Taxonomy" id="519541"/>
    <lineage>
        <taxon>Eukaryota</taxon>
        <taxon>Metazoa</taxon>
        <taxon>Porifera</taxon>
        <taxon>Demospongiae</taxon>
        <taxon>Heteroscleromorpha</taxon>
        <taxon>Tetractinellida</taxon>
        <taxon>Astrophorina</taxon>
        <taxon>Geodiidae</taxon>
        <taxon>Geodia</taxon>
    </lineage>
</organism>
<dbReference type="InterPro" id="IPR045864">
    <property type="entry name" value="aa-tRNA-synth_II/BPL/LPL"/>
</dbReference>